<dbReference type="SUPFAM" id="SSF100920">
    <property type="entry name" value="Heat shock protein 70kD (HSP70), peptide-binding domain"/>
    <property type="match status" value="1"/>
</dbReference>
<evidence type="ECO:0000313" key="5">
    <source>
        <dbReference type="Proteomes" id="UP000662747"/>
    </source>
</evidence>
<dbReference type="EMBL" id="CP071090">
    <property type="protein sequence ID" value="QSQ26324.1"/>
    <property type="molecule type" value="Genomic_DNA"/>
</dbReference>
<evidence type="ECO:0000256" key="2">
    <source>
        <dbReference type="ARBA" id="ARBA00022840"/>
    </source>
</evidence>
<protein>
    <submittedName>
        <fullName evidence="4">Hsp70 family protein</fullName>
    </submittedName>
</protein>
<reference evidence="4 5" key="1">
    <citation type="submission" date="2021-02" db="EMBL/GenBank/DDBJ databases">
        <title>De Novo genome assembly of isolated myxobacteria.</title>
        <authorList>
            <person name="Stevens D.C."/>
        </authorList>
    </citation>
    <scope>NUCLEOTIDE SEQUENCE [LARGE SCALE GENOMIC DNA]</scope>
    <source>
        <strain evidence="5">SCPEA02</strain>
    </source>
</reference>
<evidence type="ECO:0000256" key="1">
    <source>
        <dbReference type="ARBA" id="ARBA00022741"/>
    </source>
</evidence>
<dbReference type="PANTHER" id="PTHR19375">
    <property type="entry name" value="HEAT SHOCK PROTEIN 70KDA"/>
    <property type="match status" value="1"/>
</dbReference>
<sequence length="957" mass="103021">MDFGTTKTLAAWDAGGEVRVCEPIPSVVWFDEDGRKPPHVGHLPPEDASSWVGQPGVKRQFGESAKRRWFPQEVAAHVLGELRARLPAPPAGETLSAVLTAPASWGMRQRAVLREAAELAGFHVRRVLPEPEALAVWWSRQPGGMEDRLLLTVNFGGGTVDVAMVETESSVVDTLAIGGAPIGGFDLDSLVLHYAARTARVDPESLRGARLRRFMAALENAKIATLAGQNGQLRLWRDEGAEPVVVDLRGEEILRLSAPLLDAACKVVRETRMLVRERAPSHCLLIGGSARIQRFRAQLMEDLVGTRLHECCGDEVARGALFHAQSLAHRSGGLLVSALPRPVGILLEENKPAWLLQQGHSIPFRKSAQLTTERPQSELRVHVVEGGAQPGAHELLGSVALELPPPAGGSVPSSNTPKEELHFGITLDLNAEMEIVAELHALGVSHRQTVISAARLNAAQKSVMGRKVSEWVKTRRTSQPQQVLEERLRDVQREAKQLAEALERKGSAETVRRLREMGHLAEHHLSAGATLGEGETAYWEALRSRARLMRALGSVEGEWPLPSPLSSSGAVAPGVSLLAAARGEDRQWLAEAQAELDSARRAGTLRTLADAVLPELPPGRGRLVLAVLAAPSLSVSQVGQVLSGARTPWEHFAAVSVALVSEEPDAARCALELLLDWADRAHEEDRAPGLPRSSGEPPLALSLLRALYPESFVSPLAELLWLALRPGSGRDAVSAELAARAATPLTRAVLAFSTERPDSTPDDAPRRLRLARDVALALAPGADAEAWARMARWREEDAAALERAVTSLGLDARTRLVARAAVPGQETFLAWLLASFDAMPGGLTPLLHPMLEQAPEQVTLWKAIRGIASRELEGLAVKVLLRSSGSAAVEGAATYLRGLSGKVSAGTSRFYFVLAHVRTGGRLGLAGALRVLWTWLTAPEMRPAAARLLRGGSEESR</sequence>
<dbReference type="RefSeq" id="WP_206727872.1">
    <property type="nucleotide sequence ID" value="NZ_CP071090.1"/>
</dbReference>
<keyword evidence="5" id="KW-1185">Reference proteome</keyword>
<keyword evidence="3" id="KW-0175">Coiled coil</keyword>
<evidence type="ECO:0000313" key="4">
    <source>
        <dbReference type="EMBL" id="QSQ26324.1"/>
    </source>
</evidence>
<dbReference type="SUPFAM" id="SSF53067">
    <property type="entry name" value="Actin-like ATPase domain"/>
    <property type="match status" value="2"/>
</dbReference>
<accession>A0ABX7P799</accession>
<dbReference type="InterPro" id="IPR013126">
    <property type="entry name" value="Hsp_70_fam"/>
</dbReference>
<organism evidence="4 5">
    <name type="scientific">Pyxidicoccus parkwayensis</name>
    <dbReference type="NCBI Taxonomy" id="2813578"/>
    <lineage>
        <taxon>Bacteria</taxon>
        <taxon>Pseudomonadati</taxon>
        <taxon>Myxococcota</taxon>
        <taxon>Myxococcia</taxon>
        <taxon>Myxococcales</taxon>
        <taxon>Cystobacterineae</taxon>
        <taxon>Myxococcaceae</taxon>
        <taxon>Pyxidicoccus</taxon>
    </lineage>
</organism>
<dbReference type="InterPro" id="IPR029047">
    <property type="entry name" value="HSP70_peptide-bd_sf"/>
</dbReference>
<dbReference type="InterPro" id="IPR043129">
    <property type="entry name" value="ATPase_NBD"/>
</dbReference>
<proteinExistence type="predicted"/>
<dbReference type="Gene3D" id="3.90.640.10">
    <property type="entry name" value="Actin, Chain A, domain 4"/>
    <property type="match status" value="1"/>
</dbReference>
<gene>
    <name evidence="4" type="ORF">JY651_15925</name>
</gene>
<dbReference type="Proteomes" id="UP000662747">
    <property type="component" value="Chromosome"/>
</dbReference>
<keyword evidence="1" id="KW-0547">Nucleotide-binding</keyword>
<dbReference type="Gene3D" id="3.30.420.40">
    <property type="match status" value="2"/>
</dbReference>
<feature type="coiled-coil region" evidence="3">
    <location>
        <begin position="481"/>
        <end position="508"/>
    </location>
</feature>
<dbReference type="Gene3D" id="2.60.34.10">
    <property type="entry name" value="Substrate Binding Domain Of DNAk, Chain A, domain 1"/>
    <property type="match status" value="1"/>
</dbReference>
<dbReference type="Pfam" id="PF00012">
    <property type="entry name" value="HSP70"/>
    <property type="match status" value="1"/>
</dbReference>
<keyword evidence="2" id="KW-0067">ATP-binding</keyword>
<name>A0ABX7P799_9BACT</name>
<evidence type="ECO:0000256" key="3">
    <source>
        <dbReference type="SAM" id="Coils"/>
    </source>
</evidence>